<dbReference type="InterPro" id="IPR027417">
    <property type="entry name" value="P-loop_NTPase"/>
</dbReference>
<accession>A0ABP6CBH0</accession>
<gene>
    <name evidence="2" type="ORF">GCM10010411_51050</name>
</gene>
<evidence type="ECO:0000259" key="1">
    <source>
        <dbReference type="SMART" id="SM00382"/>
    </source>
</evidence>
<name>A0ABP6CBH0_9ACTN</name>
<reference evidence="3" key="1">
    <citation type="journal article" date="2019" name="Int. J. Syst. Evol. Microbiol.">
        <title>The Global Catalogue of Microorganisms (GCM) 10K type strain sequencing project: providing services to taxonomists for standard genome sequencing and annotation.</title>
        <authorList>
            <consortium name="The Broad Institute Genomics Platform"/>
            <consortium name="The Broad Institute Genome Sequencing Center for Infectious Disease"/>
            <person name="Wu L."/>
            <person name="Ma J."/>
        </authorList>
    </citation>
    <scope>NUCLEOTIDE SEQUENCE [LARGE SCALE GENOMIC DNA]</scope>
    <source>
        <strain evidence="3">JCM 6833</strain>
    </source>
</reference>
<sequence length="294" mass="32405">MNPFPRPGPLCPWESSEHLAHYATVDHTEDAFTAFKAAVPDAAGLTGRGRVVLASGGSGCGKTSLMHRCAHWLQEQGGADPRVIIVDLTPDDRKGADTEQRVRHICARLSDELESEGLFGAEQLAVLRDRRDDPYQALPVLSKYLGNEKVVAVVLLPPSDLAEEVLRFADLVRKNVLFFAETAYDHVAHKCARMLGPGSPTPIEQLQVGQLKVEDGWGYVHHHLTRRPDLRVPAVTEQTMRTVVEKRISGAGGMTVKELQTLLHGIFQEALAAAAPTLEFRDFADYYIRSARLI</sequence>
<protein>
    <recommendedName>
        <fullName evidence="1">AAA+ ATPase domain-containing protein</fullName>
    </recommendedName>
</protein>
<dbReference type="RefSeq" id="WP_344544777.1">
    <property type="nucleotide sequence ID" value="NZ_BAAATD010000007.1"/>
</dbReference>
<dbReference type="Proteomes" id="UP001501509">
    <property type="component" value="Unassembled WGS sequence"/>
</dbReference>
<evidence type="ECO:0000313" key="2">
    <source>
        <dbReference type="EMBL" id="GAA2610444.1"/>
    </source>
</evidence>
<dbReference type="SUPFAM" id="SSF52540">
    <property type="entry name" value="P-loop containing nucleoside triphosphate hydrolases"/>
    <property type="match status" value="2"/>
</dbReference>
<evidence type="ECO:0000313" key="3">
    <source>
        <dbReference type="Proteomes" id="UP001501509"/>
    </source>
</evidence>
<dbReference type="InterPro" id="IPR003593">
    <property type="entry name" value="AAA+_ATPase"/>
</dbReference>
<dbReference type="EMBL" id="BAAATD010000007">
    <property type="protein sequence ID" value="GAA2610444.1"/>
    <property type="molecule type" value="Genomic_DNA"/>
</dbReference>
<feature type="domain" description="AAA+ ATPase" evidence="1">
    <location>
        <begin position="48"/>
        <end position="177"/>
    </location>
</feature>
<dbReference type="SMART" id="SM00382">
    <property type="entry name" value="AAA"/>
    <property type="match status" value="1"/>
</dbReference>
<organism evidence="2 3">
    <name type="scientific">Actinomadura fulvescens</name>
    <dbReference type="NCBI Taxonomy" id="46160"/>
    <lineage>
        <taxon>Bacteria</taxon>
        <taxon>Bacillati</taxon>
        <taxon>Actinomycetota</taxon>
        <taxon>Actinomycetes</taxon>
        <taxon>Streptosporangiales</taxon>
        <taxon>Thermomonosporaceae</taxon>
        <taxon>Actinomadura</taxon>
    </lineage>
</organism>
<comment type="caution">
    <text evidence="2">The sequence shown here is derived from an EMBL/GenBank/DDBJ whole genome shotgun (WGS) entry which is preliminary data.</text>
</comment>
<keyword evidence="3" id="KW-1185">Reference proteome</keyword>
<dbReference type="Gene3D" id="3.40.50.300">
    <property type="entry name" value="P-loop containing nucleotide triphosphate hydrolases"/>
    <property type="match status" value="1"/>
</dbReference>
<proteinExistence type="predicted"/>